<organism evidence="1 2">
    <name type="scientific">Streptomyces ochraceiscleroticus</name>
    <dbReference type="NCBI Taxonomy" id="47761"/>
    <lineage>
        <taxon>Bacteria</taxon>
        <taxon>Bacillati</taxon>
        <taxon>Actinomycetota</taxon>
        <taxon>Actinomycetes</taxon>
        <taxon>Kitasatosporales</taxon>
        <taxon>Streptomycetaceae</taxon>
        <taxon>Streptomyces</taxon>
    </lineage>
</organism>
<dbReference type="Proteomes" id="UP001596139">
    <property type="component" value="Unassembled WGS sequence"/>
</dbReference>
<evidence type="ECO:0000313" key="1">
    <source>
        <dbReference type="EMBL" id="MFC6066548.1"/>
    </source>
</evidence>
<comment type="caution">
    <text evidence="1">The sequence shown here is derived from an EMBL/GenBank/DDBJ whole genome shotgun (WGS) entry which is preliminary data.</text>
</comment>
<sequence>MTHYGLPGRPQRMLRLWGLLVGALLLGLLGMHGLGPVPGIATASGHHRMAADSRAAGPMVCGVGQCGQDDHGDGHVDHASGMCVSASIAGPPSLPAPLPGVVNGAEPTDARTCGFVSGPASDRAPPSLSELQLLRI</sequence>
<evidence type="ECO:0000313" key="2">
    <source>
        <dbReference type="Proteomes" id="UP001596139"/>
    </source>
</evidence>
<dbReference type="EMBL" id="JBHSPX010000008">
    <property type="protein sequence ID" value="MFC6066548.1"/>
    <property type="molecule type" value="Genomic_DNA"/>
</dbReference>
<dbReference type="RefSeq" id="WP_245659705.1">
    <property type="nucleotide sequence ID" value="NZ_JBHSPX010000008.1"/>
</dbReference>
<dbReference type="Pfam" id="PF19650">
    <property type="entry name" value="DUF6153"/>
    <property type="match status" value="1"/>
</dbReference>
<keyword evidence="2" id="KW-1185">Reference proteome</keyword>
<dbReference type="InterPro" id="IPR046151">
    <property type="entry name" value="DUF6153"/>
</dbReference>
<accession>A0ABW1MTE0</accession>
<reference evidence="2" key="1">
    <citation type="journal article" date="2019" name="Int. J. Syst. Evol. Microbiol.">
        <title>The Global Catalogue of Microorganisms (GCM) 10K type strain sequencing project: providing services to taxonomists for standard genome sequencing and annotation.</title>
        <authorList>
            <consortium name="The Broad Institute Genomics Platform"/>
            <consortium name="The Broad Institute Genome Sequencing Center for Infectious Disease"/>
            <person name="Wu L."/>
            <person name="Ma J."/>
        </authorList>
    </citation>
    <scope>NUCLEOTIDE SEQUENCE [LARGE SCALE GENOMIC DNA]</scope>
    <source>
        <strain evidence="2">CGMCC 1.15180</strain>
    </source>
</reference>
<gene>
    <name evidence="1" type="ORF">ACFP4F_28930</name>
</gene>
<proteinExistence type="predicted"/>
<name>A0ABW1MTE0_9ACTN</name>
<protein>
    <submittedName>
        <fullName evidence="1">DUF6153 family protein</fullName>
    </submittedName>
</protein>